<accession>A0AA97KDG3</accession>
<feature type="region of interest" description="Disordered" evidence="1">
    <location>
        <begin position="409"/>
        <end position="438"/>
    </location>
</feature>
<gene>
    <name evidence="4" type="primary">LOC129342410</name>
</gene>
<evidence type="ECO:0000313" key="3">
    <source>
        <dbReference type="Proteomes" id="UP001190640"/>
    </source>
</evidence>
<evidence type="ECO:0000256" key="1">
    <source>
        <dbReference type="SAM" id="MobiDB-lite"/>
    </source>
</evidence>
<proteinExistence type="predicted"/>
<feature type="compositionally biased region" description="Acidic residues" evidence="1">
    <location>
        <begin position="259"/>
        <end position="273"/>
    </location>
</feature>
<dbReference type="PANTHER" id="PTHR47595">
    <property type="entry name" value="HEAT SHOCK 70 KDA PROTEIN 14"/>
    <property type="match status" value="1"/>
</dbReference>
<evidence type="ECO:0000259" key="2">
    <source>
        <dbReference type="Pfam" id="PF13837"/>
    </source>
</evidence>
<protein>
    <submittedName>
        <fullName evidence="4">Myb/SANT-like DNA-binding domain-containing protein 7</fullName>
    </submittedName>
</protein>
<dbReference type="Proteomes" id="UP001190640">
    <property type="component" value="Chromosome 14"/>
</dbReference>
<sequence length="438" mass="49669">MDPFRAVHKRMRPDILEPLFPAESKASSPMIQRMCGKSIQRHSPAEHDCTPFQTVLFHQARPPELHTGIYRQNNMCENRPPPSRGVAWREREILDLLSFWGEEKIQEALKSSYRNIDYFERIASQMASRGHKRSAMECRSKTKTMRLDYKKVVAHNSTSGNAPITCPFFRELDSILWGDASVKPKRVARSLDVVSVRRNPEEPLPVSFGSEELFSHDLLTIDHCQLRSSSPFPEGESTGVPVGEPENDMDATVEGLGDKEDDEPCPDAQEEPLVESSSSTSGLGSGRESPVRSVAELSPGTRLSAIRSRKRRNAGLFAVADKMMLRSEQEHKAQLRESRIGREDSNKWHEREARLQTEFLEETRKERNEFRDAWMQNLHVMESAVSTLQTLGEMLVSQQRGRLTNACENDVSNSQNVPPRSSTSKRACVGRVRDRLTL</sequence>
<keyword evidence="3" id="KW-1185">Reference proteome</keyword>
<feature type="region of interest" description="Disordered" evidence="1">
    <location>
        <begin position="227"/>
        <end position="298"/>
    </location>
</feature>
<reference evidence="4" key="1">
    <citation type="submission" date="2025-08" db="UniProtKB">
        <authorList>
            <consortium name="RefSeq"/>
        </authorList>
    </citation>
    <scope>IDENTIFICATION</scope>
    <source>
        <tissue evidence="4">Blood</tissue>
    </source>
</reference>
<dbReference type="AlphaFoldDB" id="A0AA97KDG3"/>
<dbReference type="InterPro" id="IPR044822">
    <property type="entry name" value="Myb_DNA-bind_4"/>
</dbReference>
<dbReference type="KEGG" id="emc:129342410"/>
<organism evidence="3 4">
    <name type="scientific">Eublepharis macularius</name>
    <name type="common">Leopard gecko</name>
    <name type="synonym">Cyrtodactylus macularius</name>
    <dbReference type="NCBI Taxonomy" id="481883"/>
    <lineage>
        <taxon>Eukaryota</taxon>
        <taxon>Metazoa</taxon>
        <taxon>Chordata</taxon>
        <taxon>Craniata</taxon>
        <taxon>Vertebrata</taxon>
        <taxon>Euteleostomi</taxon>
        <taxon>Lepidosauria</taxon>
        <taxon>Squamata</taxon>
        <taxon>Bifurcata</taxon>
        <taxon>Gekkota</taxon>
        <taxon>Eublepharidae</taxon>
        <taxon>Eublepharinae</taxon>
        <taxon>Eublepharis</taxon>
    </lineage>
</organism>
<dbReference type="RefSeq" id="XP_054854130.1">
    <property type="nucleotide sequence ID" value="XM_054998155.1"/>
</dbReference>
<feature type="compositionally biased region" description="Polar residues" evidence="1">
    <location>
        <begin position="409"/>
        <end position="425"/>
    </location>
</feature>
<dbReference type="Pfam" id="PF13837">
    <property type="entry name" value="Myb_DNA-bind_4"/>
    <property type="match status" value="1"/>
</dbReference>
<evidence type="ECO:0000313" key="4">
    <source>
        <dbReference type="RefSeq" id="XP_054854130.1"/>
    </source>
</evidence>
<dbReference type="PANTHER" id="PTHR47595:SF1">
    <property type="entry name" value="MYB_SANT-LIKE DNA-BINDING DOMAIN-CONTAINING PROTEIN"/>
    <property type="match status" value="1"/>
</dbReference>
<name>A0AA97KDG3_EUBMA</name>
<feature type="compositionally biased region" description="Low complexity" evidence="1">
    <location>
        <begin position="276"/>
        <end position="288"/>
    </location>
</feature>
<dbReference type="Gene3D" id="1.10.10.60">
    <property type="entry name" value="Homeodomain-like"/>
    <property type="match status" value="1"/>
</dbReference>
<dbReference type="GeneID" id="129342410"/>
<feature type="domain" description="Myb/SANT-like DNA-binding" evidence="2">
    <location>
        <begin position="87"/>
        <end position="175"/>
    </location>
</feature>